<evidence type="ECO:0000313" key="4">
    <source>
        <dbReference type="Proteomes" id="UP000199659"/>
    </source>
</evidence>
<dbReference type="Pfam" id="PF03961">
    <property type="entry name" value="FapA"/>
    <property type="match status" value="1"/>
</dbReference>
<proteinExistence type="predicted"/>
<keyword evidence="4" id="KW-1185">Reference proteome</keyword>
<dbReference type="InterPro" id="IPR046866">
    <property type="entry name" value="FapA_N"/>
</dbReference>
<dbReference type="Pfam" id="PF20250">
    <property type="entry name" value="FapA_N"/>
    <property type="match status" value="1"/>
</dbReference>
<dbReference type="OrthoDB" id="9816426at2"/>
<dbReference type="EMBL" id="FOYZ01000011">
    <property type="protein sequence ID" value="SFR95977.1"/>
    <property type="molecule type" value="Genomic_DNA"/>
</dbReference>
<evidence type="ECO:0000313" key="3">
    <source>
        <dbReference type="EMBL" id="SFR95977.1"/>
    </source>
</evidence>
<evidence type="ECO:0000256" key="1">
    <source>
        <dbReference type="SAM" id="Coils"/>
    </source>
</evidence>
<dbReference type="InterPro" id="IPR046865">
    <property type="entry name" value="FapA_b_solenoid"/>
</dbReference>
<sequence length="533" mass="58974">MNYRNGFFQLQNKDDGTYLKLFPAMAGGEPVTADEIKKYLEDNYVKEYDLPVLLEALRKSHGVTEVKISNEDVWPIHEKIKVQISQDKMTAAISFYPPSSKGKFLDYSGVIEELNKQGITNGIIKENIEAYLRNRRFCTPILAAKGLEPREGKDAAIEYFFSVERTSKPKINEDGSVDFHCLDNISRVQKNAVLAKLTPEDAGAPGKDIYGNKIMPKKVKKLILRVGKNSHLSEDGLVLYSDVDGHVTLVEDKVFVSNLYEVPADVNASTGDIDYEGSVKVKGNVRTGYTIKAKGDIIVDGVVEGATLIADGDIILKRGIQGMSRGSLIAKGNIVTKFIENSEVRSGANISTEAIMHSIVTAKDEIIVSGKRGLVTGGELKAGSSINIKIAGSTMGTSTLLEVGIDPELRETSSNLEARIQKIKEELVTLEQTFNVFKKKIVCGEHLPADKINFIKAIPKTKAALEKELNQCYEEHMEIKDELDQFDRGNIVITNMAYPGVKITIANAVHYVKTEEHHCRYILEMGEVKTFLI</sequence>
<dbReference type="STRING" id="37658.SAMN05661086_02855"/>
<dbReference type="PANTHER" id="PTHR38032">
    <property type="entry name" value="POLYMERASE-RELATED"/>
    <property type="match status" value="1"/>
</dbReference>
<protein>
    <recommendedName>
        <fullName evidence="2">Flagellar Assembly Protein A N-terminal region domain-containing protein</fullName>
    </recommendedName>
</protein>
<accession>A0A1I6KXR6</accession>
<feature type="domain" description="Flagellar Assembly Protein A N-terminal region" evidence="2">
    <location>
        <begin position="80"/>
        <end position="250"/>
    </location>
</feature>
<evidence type="ECO:0000259" key="2">
    <source>
        <dbReference type="Pfam" id="PF20250"/>
    </source>
</evidence>
<keyword evidence="1" id="KW-0175">Coiled coil</keyword>
<dbReference type="RefSeq" id="WP_092562004.1">
    <property type="nucleotide sequence ID" value="NZ_FOYZ01000011.1"/>
</dbReference>
<feature type="coiled-coil region" evidence="1">
    <location>
        <begin position="413"/>
        <end position="482"/>
    </location>
</feature>
<dbReference type="InterPro" id="IPR005646">
    <property type="entry name" value="FapA"/>
</dbReference>
<name>A0A1I6KXR6_9FIRM</name>
<organism evidence="3 4">
    <name type="scientific">Anaeromicropila populeti</name>
    <dbReference type="NCBI Taxonomy" id="37658"/>
    <lineage>
        <taxon>Bacteria</taxon>
        <taxon>Bacillati</taxon>
        <taxon>Bacillota</taxon>
        <taxon>Clostridia</taxon>
        <taxon>Lachnospirales</taxon>
        <taxon>Lachnospiraceae</taxon>
        <taxon>Anaeromicropila</taxon>
    </lineage>
</organism>
<reference evidence="3 4" key="1">
    <citation type="submission" date="2016-10" db="EMBL/GenBank/DDBJ databases">
        <authorList>
            <person name="de Groot N.N."/>
        </authorList>
    </citation>
    <scope>NUCLEOTIDE SEQUENCE [LARGE SCALE GENOMIC DNA]</scope>
    <source>
        <strain evidence="3 4">743A</strain>
    </source>
</reference>
<dbReference type="Proteomes" id="UP000199659">
    <property type="component" value="Unassembled WGS sequence"/>
</dbReference>
<dbReference type="AlphaFoldDB" id="A0A1I6KXR6"/>
<dbReference type="PANTHER" id="PTHR38032:SF1">
    <property type="entry name" value="RNA-BINDING PROTEIN KHPB N-TERMINAL DOMAIN-CONTAINING PROTEIN"/>
    <property type="match status" value="1"/>
</dbReference>
<gene>
    <name evidence="3" type="ORF">SAMN05661086_02855</name>
</gene>